<reference evidence="2 3" key="1">
    <citation type="submission" date="2019-08" db="EMBL/GenBank/DDBJ databases">
        <title>Bacillus genomes from the desert of Cuatro Cienegas, Coahuila.</title>
        <authorList>
            <person name="Olmedo-Alvarez G."/>
        </authorList>
    </citation>
    <scope>NUCLEOTIDE SEQUENCE [LARGE SCALE GENOMIC DNA]</scope>
    <source>
        <strain evidence="2 3">CH451a_14T</strain>
    </source>
</reference>
<dbReference type="CDD" id="cd07247">
    <property type="entry name" value="SgaA_N_like"/>
    <property type="match status" value="1"/>
</dbReference>
<dbReference type="OrthoDB" id="9804235at2"/>
<dbReference type="SUPFAM" id="SSF54593">
    <property type="entry name" value="Glyoxalase/Bleomycin resistance protein/Dihydroxybiphenyl dioxygenase"/>
    <property type="match status" value="1"/>
</dbReference>
<protein>
    <submittedName>
        <fullName evidence="2">VOC family protein</fullName>
    </submittedName>
</protein>
<dbReference type="PANTHER" id="PTHR33993">
    <property type="entry name" value="GLYOXALASE-RELATED"/>
    <property type="match status" value="1"/>
</dbReference>
<dbReference type="PROSITE" id="PS51819">
    <property type="entry name" value="VOC"/>
    <property type="match status" value="1"/>
</dbReference>
<accession>A0A5D4TI36</accession>
<dbReference type="InterPro" id="IPR029068">
    <property type="entry name" value="Glyas_Bleomycin-R_OHBP_Dase"/>
</dbReference>
<evidence type="ECO:0000313" key="2">
    <source>
        <dbReference type="EMBL" id="TYS75503.1"/>
    </source>
</evidence>
<dbReference type="RefSeq" id="WP_148992605.1">
    <property type="nucleotide sequence ID" value="NZ_VTEW01000016.1"/>
</dbReference>
<proteinExistence type="predicted"/>
<dbReference type="InterPro" id="IPR052164">
    <property type="entry name" value="Anthracycline_SecMetBiosynth"/>
</dbReference>
<dbReference type="PANTHER" id="PTHR33993:SF2">
    <property type="entry name" value="VOC DOMAIN-CONTAINING PROTEIN"/>
    <property type="match status" value="1"/>
</dbReference>
<comment type="caution">
    <text evidence="2">The sequence shown here is derived from an EMBL/GenBank/DDBJ whole genome shotgun (WGS) entry which is preliminary data.</text>
</comment>
<sequence>MGRLVHFEIHVDEMERATKFYGTVFGWTFEDWTDFAGMPYMGAVTGGEDQPGINGALMQRQGPPPEINQPMNGYACTMGVADYDATEAKILENGGQVAMPKYALPGMAWQGYYKDTEGNIFGIHQPDENAK</sequence>
<gene>
    <name evidence="2" type="ORF">FZC80_17055</name>
</gene>
<dbReference type="InterPro" id="IPR037523">
    <property type="entry name" value="VOC_core"/>
</dbReference>
<dbReference type="Gene3D" id="3.10.180.10">
    <property type="entry name" value="2,3-Dihydroxybiphenyl 1,2-Dioxygenase, domain 1"/>
    <property type="match status" value="1"/>
</dbReference>
<dbReference type="AlphaFoldDB" id="A0A5D4TI36"/>
<name>A0A5D4TI36_9BACI</name>
<dbReference type="InterPro" id="IPR053863">
    <property type="entry name" value="Glyoxy/Ble-like_N"/>
</dbReference>
<evidence type="ECO:0000259" key="1">
    <source>
        <dbReference type="PROSITE" id="PS51819"/>
    </source>
</evidence>
<dbReference type="Pfam" id="PF22677">
    <property type="entry name" value="Ble-like_N"/>
    <property type="match status" value="1"/>
</dbReference>
<dbReference type="EMBL" id="VTEW01000016">
    <property type="protein sequence ID" value="TYS75503.1"/>
    <property type="molecule type" value="Genomic_DNA"/>
</dbReference>
<feature type="domain" description="VOC" evidence="1">
    <location>
        <begin position="3"/>
        <end position="126"/>
    </location>
</feature>
<organism evidence="2 3">
    <name type="scientific">Rossellomorea aquimaris</name>
    <dbReference type="NCBI Taxonomy" id="189382"/>
    <lineage>
        <taxon>Bacteria</taxon>
        <taxon>Bacillati</taxon>
        <taxon>Bacillota</taxon>
        <taxon>Bacilli</taxon>
        <taxon>Bacillales</taxon>
        <taxon>Bacillaceae</taxon>
        <taxon>Rossellomorea</taxon>
    </lineage>
</organism>
<evidence type="ECO:0000313" key="3">
    <source>
        <dbReference type="Proteomes" id="UP000325054"/>
    </source>
</evidence>
<dbReference type="Proteomes" id="UP000325054">
    <property type="component" value="Unassembled WGS sequence"/>
</dbReference>